<evidence type="ECO:0000256" key="2">
    <source>
        <dbReference type="ARBA" id="ARBA00022729"/>
    </source>
</evidence>
<reference evidence="8" key="1">
    <citation type="journal article" date="2019" name="Int. J. Syst. Evol. Microbiol.">
        <title>The Global Catalogue of Microorganisms (GCM) 10K type strain sequencing project: providing services to taxonomists for standard genome sequencing and annotation.</title>
        <authorList>
            <consortium name="The Broad Institute Genomics Platform"/>
            <consortium name="The Broad Institute Genome Sequencing Center for Infectious Disease"/>
            <person name="Wu L."/>
            <person name="Ma J."/>
        </authorList>
    </citation>
    <scope>NUCLEOTIDE SEQUENCE [LARGE SCALE GENOMIC DNA]</scope>
    <source>
        <strain evidence="8">KCTC 22671</strain>
    </source>
</reference>
<feature type="signal peptide" evidence="4">
    <location>
        <begin position="1"/>
        <end position="18"/>
    </location>
</feature>
<dbReference type="Pfam" id="PF18962">
    <property type="entry name" value="Por_Secre_tail"/>
    <property type="match status" value="1"/>
</dbReference>
<dbReference type="InterPro" id="IPR026444">
    <property type="entry name" value="Secre_tail"/>
</dbReference>
<comment type="caution">
    <text evidence="7">The sequence shown here is derived from an EMBL/GenBank/DDBJ whole genome shotgun (WGS) entry which is preliminary data.</text>
</comment>
<evidence type="ECO:0000256" key="3">
    <source>
        <dbReference type="ARBA" id="ARBA00022737"/>
    </source>
</evidence>
<keyword evidence="1" id="KW-0433">Leucine-rich repeat</keyword>
<dbReference type="EMBL" id="JBHUPC010000006">
    <property type="protein sequence ID" value="MFD2890531.1"/>
    <property type="molecule type" value="Genomic_DNA"/>
</dbReference>
<dbReference type="NCBIfam" id="TIGR04183">
    <property type="entry name" value="Por_Secre_tail"/>
    <property type="match status" value="1"/>
</dbReference>
<gene>
    <name evidence="7" type="ORF">ACFS5J_00670</name>
</gene>
<evidence type="ECO:0000256" key="1">
    <source>
        <dbReference type="ARBA" id="ARBA00022614"/>
    </source>
</evidence>
<dbReference type="Proteomes" id="UP001597534">
    <property type="component" value="Unassembled WGS sequence"/>
</dbReference>
<feature type="domain" description="Secretion system C-terminal sorting" evidence="5">
    <location>
        <begin position="751"/>
        <end position="819"/>
    </location>
</feature>
<evidence type="ECO:0000259" key="5">
    <source>
        <dbReference type="Pfam" id="PF18962"/>
    </source>
</evidence>
<dbReference type="PANTHER" id="PTHR47566:SF1">
    <property type="entry name" value="PROTEIN NUD1"/>
    <property type="match status" value="1"/>
</dbReference>
<dbReference type="RefSeq" id="WP_379809980.1">
    <property type="nucleotide sequence ID" value="NZ_JBHUPC010000006.1"/>
</dbReference>
<sequence length="821" mass="90180">MQKLYFLAFLVLGLVAQAQIVNIPDANFKAKLLNANSSNQIASTETPILNISLTGASSVVSNYHVIDTNGDGEIQVSEAFNVKYLNLISTSLTIADFTGLEMFVNLQVLKCPYDSQLLTSNISGLVNLKYLICGRNTTTLDVTQNINLEYLYISSIYPYNSSNSQLTNLNVSGLNNLKRLQCGHAQLTNLDVSGNTNLIYLSCNNNQLTNLNLTGATNLQHLDCTLNQLQSLDLSGVPNLNFLTCLSNQLSSLDVSSLTNLEYFSCTDNQISSLDVTGLLNLESFYCTSNQLTSLDVSGLPILENFGCSSNQLISLNLKNGNTNWSNFYFSGNPNLQYICVDVEDISLIQNMINQYGLNTTCHVNSYCSFTPGGNYYTIEGNNRYDFNTNGCDAGDINFANLKLDISNGTTVGGLIADVTGSYFYDVQQGTYTINPVLENPTYFTISPSSVTVNFPTQASPFTQDFCVTKTGVHSDVEIALIPTTPARPGFDTSYKLIFRNKGTEVENGSITFTYDDSVLDYIQSNPVYSNSAINSYTWNYTSLQPFESRAITIAFNVNSPMETPAVNNGDILVYTATITTQNTDETPADNTVTLNQTVVGSYDPNDKTCLEGETINPSMIGEYVHYMIRFENTGTYPAENIVVRDDIDPTQFDIATLVPLSGSHEFYTRINGNKVEFVFENINLDFDDATNDGYIAFKIKTLSTLTVNSTISNTAKIYFDYNYPIVTNTATSTYQVLNAQSFEFDTAFALYPNPAKAVLNLQAKNDIAIQSIEIYNVVGQLVLAMPNASTTVDVSSLESGAYFIKINTDNGSTSAKFIKQ</sequence>
<keyword evidence="3" id="KW-0677">Repeat</keyword>
<protein>
    <submittedName>
        <fullName evidence="7">T9SS type A sorting domain-containing protein</fullName>
    </submittedName>
</protein>
<evidence type="ECO:0000259" key="6">
    <source>
        <dbReference type="Pfam" id="PF24595"/>
    </source>
</evidence>
<feature type="domain" description="DUF7619" evidence="6">
    <location>
        <begin position="604"/>
        <end position="734"/>
    </location>
</feature>
<proteinExistence type="predicted"/>
<dbReference type="InterPro" id="IPR052574">
    <property type="entry name" value="CDIRP"/>
</dbReference>
<accession>A0ABW5YHG1</accession>
<keyword evidence="2 4" id="KW-0732">Signal</keyword>
<feature type="chain" id="PRO_5047148704" evidence="4">
    <location>
        <begin position="19"/>
        <end position="821"/>
    </location>
</feature>
<dbReference type="InterPro" id="IPR032675">
    <property type="entry name" value="LRR_dom_sf"/>
</dbReference>
<dbReference type="InterPro" id="IPR047589">
    <property type="entry name" value="DUF11_rpt"/>
</dbReference>
<organism evidence="7 8">
    <name type="scientific">Flavobacterium chuncheonense</name>
    <dbReference type="NCBI Taxonomy" id="2026653"/>
    <lineage>
        <taxon>Bacteria</taxon>
        <taxon>Pseudomonadati</taxon>
        <taxon>Bacteroidota</taxon>
        <taxon>Flavobacteriia</taxon>
        <taxon>Flavobacteriales</taxon>
        <taxon>Flavobacteriaceae</taxon>
        <taxon>Flavobacterium</taxon>
    </lineage>
</organism>
<dbReference type="SUPFAM" id="SSF52058">
    <property type="entry name" value="L domain-like"/>
    <property type="match status" value="1"/>
</dbReference>
<dbReference type="InterPro" id="IPR055353">
    <property type="entry name" value="DUF7619"/>
</dbReference>
<evidence type="ECO:0000313" key="8">
    <source>
        <dbReference type="Proteomes" id="UP001597534"/>
    </source>
</evidence>
<evidence type="ECO:0000256" key="4">
    <source>
        <dbReference type="SAM" id="SignalP"/>
    </source>
</evidence>
<dbReference type="Pfam" id="PF24595">
    <property type="entry name" value="DUF7619"/>
    <property type="match status" value="1"/>
</dbReference>
<evidence type="ECO:0000313" key="7">
    <source>
        <dbReference type="EMBL" id="MFD2890531.1"/>
    </source>
</evidence>
<name>A0ABW5YHG1_9FLAO</name>
<dbReference type="Gene3D" id="3.80.10.10">
    <property type="entry name" value="Ribonuclease Inhibitor"/>
    <property type="match status" value="1"/>
</dbReference>
<keyword evidence="8" id="KW-1185">Reference proteome</keyword>
<dbReference type="NCBIfam" id="TIGR01451">
    <property type="entry name" value="B_ant_repeat"/>
    <property type="match status" value="1"/>
</dbReference>
<dbReference type="PANTHER" id="PTHR47566">
    <property type="match status" value="1"/>
</dbReference>